<name>A0A1W1I2Y4_9BACT</name>
<reference evidence="1 2" key="1">
    <citation type="submission" date="2017-03" db="EMBL/GenBank/DDBJ databases">
        <authorList>
            <person name="Afonso C.L."/>
            <person name="Miller P.J."/>
            <person name="Scott M.A."/>
            <person name="Spackman E."/>
            <person name="Goraichik I."/>
            <person name="Dimitrov K.M."/>
            <person name="Suarez D.L."/>
            <person name="Swayne D.E."/>
        </authorList>
    </citation>
    <scope>NUCLEOTIDE SEQUENCE [LARGE SCALE GENOMIC DNA]</scope>
    <source>
        <strain evidence="1">Genome sequencing of Nitrospira japonica strain NJ11</strain>
    </source>
</reference>
<protein>
    <recommendedName>
        <fullName evidence="3">DUF3015 domain-containing protein</fullName>
    </recommendedName>
</protein>
<dbReference type="OrthoDB" id="9790050at2"/>
<evidence type="ECO:0000313" key="1">
    <source>
        <dbReference type="EMBL" id="SLM47354.1"/>
    </source>
</evidence>
<evidence type="ECO:0000313" key="2">
    <source>
        <dbReference type="Proteomes" id="UP000192042"/>
    </source>
</evidence>
<evidence type="ECO:0008006" key="3">
    <source>
        <dbReference type="Google" id="ProtNLM"/>
    </source>
</evidence>
<dbReference type="RefSeq" id="WP_080885904.1">
    <property type="nucleotide sequence ID" value="NZ_LT828648.1"/>
</dbReference>
<dbReference type="EMBL" id="LT828648">
    <property type="protein sequence ID" value="SLM47354.1"/>
    <property type="molecule type" value="Genomic_DNA"/>
</dbReference>
<dbReference type="Pfam" id="PF11220">
    <property type="entry name" value="DUF3015"/>
    <property type="match status" value="1"/>
</dbReference>
<dbReference type="InterPro" id="IPR021383">
    <property type="entry name" value="DUF3015"/>
</dbReference>
<proteinExistence type="predicted"/>
<dbReference type="AlphaFoldDB" id="A0A1W1I2Y4"/>
<keyword evidence="2" id="KW-1185">Reference proteome</keyword>
<accession>A0A1W1I2Y4</accession>
<sequence>MERGRYKGRGYWISLWGLAAALSGCDATVELTKAPFDATSDLTDGISNASSEFLEPTKEFSSSTTPGSVAGVNRAKAKRKLEVFTLYTRDNLRTDISKGQGEYLSSLASIAGVPQDQRGEFGRHMQQSYATLFDETLAAKESTARLVDAAWVAGYGR</sequence>
<dbReference type="PROSITE" id="PS51257">
    <property type="entry name" value="PROKAR_LIPOPROTEIN"/>
    <property type="match status" value="1"/>
</dbReference>
<gene>
    <name evidence="1" type="ORF">NSJP_1182</name>
</gene>
<dbReference type="Proteomes" id="UP000192042">
    <property type="component" value="Chromosome I"/>
</dbReference>
<dbReference type="KEGG" id="nja:NSJP_1182"/>
<organism evidence="1 2">
    <name type="scientific">Nitrospira japonica</name>
    <dbReference type="NCBI Taxonomy" id="1325564"/>
    <lineage>
        <taxon>Bacteria</taxon>
        <taxon>Pseudomonadati</taxon>
        <taxon>Nitrospirota</taxon>
        <taxon>Nitrospiria</taxon>
        <taxon>Nitrospirales</taxon>
        <taxon>Nitrospiraceae</taxon>
        <taxon>Nitrospira</taxon>
    </lineage>
</organism>